<evidence type="ECO:0000259" key="9">
    <source>
        <dbReference type="Pfam" id="PF13614"/>
    </source>
</evidence>
<comment type="catalytic activity">
    <reaction evidence="8">
        <text>L-tyrosyl-[protein] + ATP = O-phospho-L-tyrosyl-[protein] + ADP + H(+)</text>
        <dbReference type="Rhea" id="RHEA:10596"/>
        <dbReference type="Rhea" id="RHEA-COMP:10136"/>
        <dbReference type="Rhea" id="RHEA-COMP:20101"/>
        <dbReference type="ChEBI" id="CHEBI:15378"/>
        <dbReference type="ChEBI" id="CHEBI:30616"/>
        <dbReference type="ChEBI" id="CHEBI:46858"/>
        <dbReference type="ChEBI" id="CHEBI:61978"/>
        <dbReference type="ChEBI" id="CHEBI:456216"/>
        <dbReference type="EC" id="2.7.10.2"/>
    </reaction>
</comment>
<keyword evidence="5" id="KW-0418">Kinase</keyword>
<dbReference type="NCBIfam" id="TIGR01007">
    <property type="entry name" value="eps_fam"/>
    <property type="match status" value="1"/>
</dbReference>
<evidence type="ECO:0000256" key="3">
    <source>
        <dbReference type="ARBA" id="ARBA00022679"/>
    </source>
</evidence>
<reference evidence="10 11" key="1">
    <citation type="submission" date="2018-01" db="EMBL/GenBank/DDBJ databases">
        <title>Complete genome sequencing of Sporolactobacillus terrae DLG3.</title>
        <authorList>
            <person name="Nam Y.-D."/>
            <person name="Kang J."/>
            <person name="Chung W.-H."/>
        </authorList>
    </citation>
    <scope>NUCLEOTIDE SEQUENCE [LARGE SCALE GENOMIC DNA]</scope>
    <source>
        <strain evidence="10 11">DLG3</strain>
    </source>
</reference>
<dbReference type="PANTHER" id="PTHR32309:SF13">
    <property type="entry name" value="FERRIC ENTEROBACTIN TRANSPORT PROTEIN FEPE"/>
    <property type="match status" value="1"/>
</dbReference>
<sequence length="233" mass="25616">MRRNKRNVSKQRHLIAFYKPKSTTAEQYRTIRSNVDFSAVDSELKTIMLTSSGPGEGKSTTAANLAVVMAQQGKKVLLIDADLRKPTMQYTFRVSNTEGLTTMLTKQTAFEDTIKKTEVDNLFIMTSGPIPPNPAELLSSVVMESFIKHALTLFDNVIIDTPPVLAVTDAQVLANVCDGTILVVRSGVAEKEAALKAKELLNKAKAKILGVVLNGKPIDKSSGYYYYSYYGNE</sequence>
<dbReference type="EMBL" id="CP025688">
    <property type="protein sequence ID" value="QAA21573.1"/>
    <property type="molecule type" value="Genomic_DNA"/>
</dbReference>
<feature type="domain" description="AAA" evidence="9">
    <location>
        <begin position="45"/>
        <end position="182"/>
    </location>
</feature>
<keyword evidence="11" id="KW-1185">Reference proteome</keyword>
<name>A0ABX5Q4K0_9BACL</name>
<dbReference type="InterPro" id="IPR027417">
    <property type="entry name" value="P-loop_NTPase"/>
</dbReference>
<keyword evidence="3" id="KW-0808">Transferase</keyword>
<keyword evidence="7" id="KW-0829">Tyrosine-protein kinase</keyword>
<comment type="similarity">
    <text evidence="1">Belongs to the CpsD/CapB family.</text>
</comment>
<evidence type="ECO:0000256" key="5">
    <source>
        <dbReference type="ARBA" id="ARBA00022777"/>
    </source>
</evidence>
<evidence type="ECO:0000313" key="10">
    <source>
        <dbReference type="EMBL" id="QAA21573.1"/>
    </source>
</evidence>
<evidence type="ECO:0000256" key="2">
    <source>
        <dbReference type="ARBA" id="ARBA00011903"/>
    </source>
</evidence>
<dbReference type="Gene3D" id="3.40.50.300">
    <property type="entry name" value="P-loop containing nucleotide triphosphate hydrolases"/>
    <property type="match status" value="1"/>
</dbReference>
<evidence type="ECO:0000256" key="7">
    <source>
        <dbReference type="ARBA" id="ARBA00023137"/>
    </source>
</evidence>
<evidence type="ECO:0000256" key="1">
    <source>
        <dbReference type="ARBA" id="ARBA00007316"/>
    </source>
</evidence>
<evidence type="ECO:0000256" key="6">
    <source>
        <dbReference type="ARBA" id="ARBA00022840"/>
    </source>
</evidence>
<organism evidence="10 11">
    <name type="scientific">Sporolactobacillus terrae</name>
    <dbReference type="NCBI Taxonomy" id="269673"/>
    <lineage>
        <taxon>Bacteria</taxon>
        <taxon>Bacillati</taxon>
        <taxon>Bacillota</taxon>
        <taxon>Bacilli</taxon>
        <taxon>Bacillales</taxon>
        <taxon>Sporolactobacillaceae</taxon>
        <taxon>Sporolactobacillus</taxon>
    </lineage>
</organism>
<evidence type="ECO:0000313" key="11">
    <source>
        <dbReference type="Proteomes" id="UP000285882"/>
    </source>
</evidence>
<dbReference type="SUPFAM" id="SSF52540">
    <property type="entry name" value="P-loop containing nucleoside triphosphate hydrolases"/>
    <property type="match status" value="1"/>
</dbReference>
<proteinExistence type="inferred from homology"/>
<dbReference type="Pfam" id="PF13614">
    <property type="entry name" value="AAA_31"/>
    <property type="match status" value="1"/>
</dbReference>
<dbReference type="Proteomes" id="UP000285882">
    <property type="component" value="Chromosome"/>
</dbReference>
<evidence type="ECO:0000256" key="4">
    <source>
        <dbReference type="ARBA" id="ARBA00022741"/>
    </source>
</evidence>
<dbReference type="PANTHER" id="PTHR32309">
    <property type="entry name" value="TYROSINE-PROTEIN KINASE"/>
    <property type="match status" value="1"/>
</dbReference>
<dbReference type="InterPro" id="IPR005702">
    <property type="entry name" value="Wzc-like_C"/>
</dbReference>
<keyword evidence="4" id="KW-0547">Nucleotide-binding</keyword>
<dbReference type="EC" id="2.7.10.2" evidence="2"/>
<accession>A0ABX5Q4K0</accession>
<gene>
    <name evidence="10" type="ORF">C0674_02430</name>
</gene>
<keyword evidence="6" id="KW-0067">ATP-binding</keyword>
<protein>
    <recommendedName>
        <fullName evidence="2">non-specific protein-tyrosine kinase</fullName>
        <ecNumber evidence="2">2.7.10.2</ecNumber>
    </recommendedName>
</protein>
<dbReference type="InterPro" id="IPR050445">
    <property type="entry name" value="Bact_polysacc_biosynth/exp"/>
</dbReference>
<evidence type="ECO:0000256" key="8">
    <source>
        <dbReference type="ARBA" id="ARBA00051245"/>
    </source>
</evidence>
<dbReference type="CDD" id="cd05387">
    <property type="entry name" value="BY-kinase"/>
    <property type="match status" value="1"/>
</dbReference>
<dbReference type="InterPro" id="IPR025669">
    <property type="entry name" value="AAA_dom"/>
</dbReference>
<dbReference type="RefSeq" id="WP_128166066.1">
    <property type="nucleotide sequence ID" value="NZ_CP025688.1"/>
</dbReference>